<dbReference type="Proteomes" id="UP001055115">
    <property type="component" value="Unassembled WGS sequence"/>
</dbReference>
<evidence type="ECO:0000259" key="4">
    <source>
        <dbReference type="Pfam" id="PF01476"/>
    </source>
</evidence>
<dbReference type="RefSeq" id="XP_049133320.1">
    <property type="nucleotide sequence ID" value="XM_049277363.1"/>
</dbReference>
<dbReference type="InterPro" id="IPR018392">
    <property type="entry name" value="LysM"/>
</dbReference>
<feature type="domain" description="LysM" evidence="4">
    <location>
        <begin position="118"/>
        <end position="148"/>
    </location>
</feature>
<dbReference type="Gene3D" id="3.10.350.10">
    <property type="entry name" value="LysM domain"/>
    <property type="match status" value="1"/>
</dbReference>
<evidence type="ECO:0000256" key="3">
    <source>
        <dbReference type="ARBA" id="ARBA00044955"/>
    </source>
</evidence>
<dbReference type="InterPro" id="IPR036779">
    <property type="entry name" value="LysM_dom_sf"/>
</dbReference>
<dbReference type="InterPro" id="IPR052210">
    <property type="entry name" value="LysM1-like"/>
</dbReference>
<comment type="caution">
    <text evidence="5">The sequence shown here is derived from an EMBL/GenBank/DDBJ whole genome shotgun (WGS) entry which is preliminary data.</text>
</comment>
<sequence length="192" mass="20054">MCNECAISVIKTQVEMSLASNADIISGLSMVVSSCKTTVEVTTPPAASPPWVTKATPVQTSAITSCIPSSSFAGKMYAMQSRDTCQSIAKAQRIDTVQLLMANNLVLCIPSAAICEPYVIKNGDTCTSIVNGAKAMWAQIVSWNPELGRSCQNVADYVGFVVCVSNPGGSWVDTHPAATGTTTPGVTITAVE</sequence>
<evidence type="ECO:0000256" key="1">
    <source>
        <dbReference type="ARBA" id="ARBA00022669"/>
    </source>
</evidence>
<dbReference type="AlphaFoldDB" id="A0AA37UPM5"/>
<proteinExistence type="inferred from homology"/>
<dbReference type="GeneID" id="73331953"/>
<dbReference type="EMBL" id="BQXU01000042">
    <property type="protein sequence ID" value="GKT50970.1"/>
    <property type="molecule type" value="Genomic_DNA"/>
</dbReference>
<evidence type="ECO:0000313" key="5">
    <source>
        <dbReference type="EMBL" id="GKT50970.1"/>
    </source>
</evidence>
<gene>
    <name evidence="5" type="ORF">ColSpa_11151</name>
</gene>
<name>A0AA37UPM5_9PEZI</name>
<dbReference type="SUPFAM" id="SSF54106">
    <property type="entry name" value="LysM domain"/>
    <property type="match status" value="1"/>
</dbReference>
<accession>A0AA37UPM5</accession>
<evidence type="ECO:0000256" key="2">
    <source>
        <dbReference type="ARBA" id="ARBA00023026"/>
    </source>
</evidence>
<keyword evidence="1" id="KW-0147">Chitin-binding</keyword>
<protein>
    <recommendedName>
        <fullName evidence="4">LysM domain-containing protein</fullName>
    </recommendedName>
</protein>
<evidence type="ECO:0000313" key="6">
    <source>
        <dbReference type="Proteomes" id="UP001055115"/>
    </source>
</evidence>
<organism evidence="5 6">
    <name type="scientific">Colletotrichum spaethianum</name>
    <dbReference type="NCBI Taxonomy" id="700344"/>
    <lineage>
        <taxon>Eukaryota</taxon>
        <taxon>Fungi</taxon>
        <taxon>Dikarya</taxon>
        <taxon>Ascomycota</taxon>
        <taxon>Pezizomycotina</taxon>
        <taxon>Sordariomycetes</taxon>
        <taxon>Hypocreomycetidae</taxon>
        <taxon>Glomerellales</taxon>
        <taxon>Glomerellaceae</taxon>
        <taxon>Colletotrichum</taxon>
        <taxon>Colletotrichum spaethianum species complex</taxon>
    </lineage>
</organism>
<feature type="domain" description="LysM" evidence="4">
    <location>
        <begin position="80"/>
        <end position="105"/>
    </location>
</feature>
<comment type="similarity">
    <text evidence="3">Belongs to the secreted LysM effector family.</text>
</comment>
<keyword evidence="2" id="KW-0843">Virulence</keyword>
<dbReference type="PANTHER" id="PTHR34997:SF16">
    <property type="entry name" value="LYSM DOMAIN-CONTAINING PROTEIN"/>
    <property type="match status" value="1"/>
</dbReference>
<reference evidence="5 6" key="1">
    <citation type="submission" date="2022-03" db="EMBL/GenBank/DDBJ databases">
        <title>Genome data of Colletotrichum spp.</title>
        <authorList>
            <person name="Utami Y.D."/>
            <person name="Hiruma K."/>
        </authorList>
    </citation>
    <scope>NUCLEOTIDE SEQUENCE [LARGE SCALE GENOMIC DNA]</scope>
    <source>
        <strain evidence="5 6">MAFF 239500</strain>
    </source>
</reference>
<dbReference type="PANTHER" id="PTHR34997">
    <property type="entry name" value="AM15"/>
    <property type="match status" value="1"/>
</dbReference>
<dbReference type="Pfam" id="PF01476">
    <property type="entry name" value="LysM"/>
    <property type="match status" value="2"/>
</dbReference>
<dbReference type="GO" id="GO:0008061">
    <property type="term" value="F:chitin binding"/>
    <property type="evidence" value="ECO:0007669"/>
    <property type="project" value="UniProtKB-KW"/>
</dbReference>
<keyword evidence="6" id="KW-1185">Reference proteome</keyword>